<proteinExistence type="predicted"/>
<dbReference type="Proteomes" id="UP000292209">
    <property type="component" value="Unassembled WGS sequence"/>
</dbReference>
<dbReference type="InterPro" id="IPR023825">
    <property type="entry name" value="CRISPR-assoc_RAMP_BGP1436"/>
</dbReference>
<evidence type="ECO:0000313" key="4">
    <source>
        <dbReference type="EMBL" id="RZS97141.1"/>
    </source>
</evidence>
<dbReference type="RefSeq" id="WP_165389838.1">
    <property type="nucleotide sequence ID" value="NZ_SGXG01000001.1"/>
</dbReference>
<keyword evidence="2" id="KW-0175">Coiled coil</keyword>
<dbReference type="InterPro" id="IPR052216">
    <property type="entry name" value="CRISPR_Csm3_endoribonuclease"/>
</dbReference>
<dbReference type="Pfam" id="PF03787">
    <property type="entry name" value="RAMPs"/>
    <property type="match status" value="1"/>
</dbReference>
<feature type="coiled-coil region" evidence="2">
    <location>
        <begin position="664"/>
        <end position="714"/>
    </location>
</feature>
<evidence type="ECO:0000259" key="3">
    <source>
        <dbReference type="Pfam" id="PF03787"/>
    </source>
</evidence>
<accession>A0A4Q7PAB9</accession>
<feature type="domain" description="CRISPR type III-associated protein" evidence="3">
    <location>
        <begin position="41"/>
        <end position="265"/>
    </location>
</feature>
<protein>
    <submittedName>
        <fullName evidence="4">CRISPR-associated protein (TIGR03986 family)</fullName>
    </submittedName>
</protein>
<dbReference type="InterPro" id="IPR005537">
    <property type="entry name" value="RAMP_III_fam"/>
</dbReference>
<reference evidence="4 5" key="1">
    <citation type="submission" date="2019-02" db="EMBL/GenBank/DDBJ databases">
        <title>Genomic Encyclopedia of Archaeal and Bacterial Type Strains, Phase II (KMG-II): from individual species to whole genera.</title>
        <authorList>
            <person name="Goeker M."/>
        </authorList>
    </citation>
    <scope>NUCLEOTIDE SEQUENCE [LARGE SCALE GENOMIC DNA]</scope>
    <source>
        <strain evidence="4 5">DSM 21411</strain>
    </source>
</reference>
<name>A0A4Q7PAB9_9BACT</name>
<dbReference type="EMBL" id="SGXG01000001">
    <property type="protein sequence ID" value="RZS97141.1"/>
    <property type="molecule type" value="Genomic_DNA"/>
</dbReference>
<dbReference type="NCBIfam" id="TIGR03986">
    <property type="entry name" value="TIGR03986 family CRISPR-associated RAMP protein"/>
    <property type="match status" value="1"/>
</dbReference>
<keyword evidence="5" id="KW-1185">Reference proteome</keyword>
<dbReference type="AlphaFoldDB" id="A0A4Q7PAB9"/>
<evidence type="ECO:0000313" key="5">
    <source>
        <dbReference type="Proteomes" id="UP000292209"/>
    </source>
</evidence>
<comment type="caution">
    <text evidence="4">The sequence shown here is derived from an EMBL/GenBank/DDBJ whole genome shotgun (WGS) entry which is preliminary data.</text>
</comment>
<sequence length="805" mass="92857">MITAPYNFVPLNDHIVTPYWGPAISHDKPFIDSQSGVLNVEITAESPIFVRNGEIRKKNKDGKEIINSDFNQFKSKYFIPGSSIKGMLRNFVEVMTFGRMEDKVNDVKYSVRDFNNNGIYPKSDISKEVQCGWLKFDGVKYLLTPCGRPGRISHKNLDKISGATKISEYYHQNSNINSDKKRSAKAKYEAFPFKKDGYAFKYQSADEPEDGIGREKYVLDETGQGKKGTIVFTGQPGVRKEKENQGKQYEFIFFNYNNPEISLDKDEEGKPHEIIRNLFHAYYDHDKGQQKDDWKWRKAQLLNGKPIPVFFRLKDYDKAPSSSNLLDMGLAFLYKITYNFSVKESIQNYQKSENLQYPDFADCLFGYIKKTGNNKFDSLKGRVMISHAFAEEGANPLPQKTDVLGGPKATYYPNYIQQELKNGQGKISGNYFTFKNQKSRIRGWKKYPIRYSDPISNPAPIIKGKVNEEVASQYSPLPKGTKFKFKIAYHNLRKEELGALISALTFHGNEGFYHNIGMAKPLGYGKISFSIQNKKEAELNFLLKEFECYMNYALAPKGITWLDSPQVKELFSMSKPSEKGDKILKYQKLDMENRVNDFNQAKKDGLALQDFSKIVDPVKISSKASISEIEQKKIFHSTQSSYFESLALKGKEDPTSLYRISVEREIAKIILEQKEVLIEKLNEKRNQLKLEKLNQLAQKNLEIEQARLEEKLSNPINLESVKLNSRAFESLEKAMKVFQVKFKNGPIQDSQDQEILKRKLKEIFSVLPEKEKIKWKDSSWENNQYYKKICKWLGESETKKILKES</sequence>
<dbReference type="PANTHER" id="PTHR35579:SF3">
    <property type="entry name" value="CRISPR SYSTEM CMS ENDORIBONUCLEASE CSM3"/>
    <property type="match status" value="1"/>
</dbReference>
<gene>
    <name evidence="4" type="ORF">BC751_2738</name>
</gene>
<evidence type="ECO:0000256" key="2">
    <source>
        <dbReference type="SAM" id="Coils"/>
    </source>
</evidence>
<dbReference type="PANTHER" id="PTHR35579">
    <property type="entry name" value="CRISPR SYSTEM CMS ENDORIBONUCLEASE CSM3"/>
    <property type="match status" value="1"/>
</dbReference>
<evidence type="ECO:0000256" key="1">
    <source>
        <dbReference type="ARBA" id="ARBA00023118"/>
    </source>
</evidence>
<dbReference type="GO" id="GO:0051607">
    <property type="term" value="P:defense response to virus"/>
    <property type="evidence" value="ECO:0007669"/>
    <property type="project" value="UniProtKB-KW"/>
</dbReference>
<keyword evidence="1" id="KW-0051">Antiviral defense</keyword>
<organism evidence="4 5">
    <name type="scientific">Cecembia calidifontis</name>
    <dbReference type="NCBI Taxonomy" id="1187080"/>
    <lineage>
        <taxon>Bacteria</taxon>
        <taxon>Pseudomonadati</taxon>
        <taxon>Bacteroidota</taxon>
        <taxon>Cytophagia</taxon>
        <taxon>Cytophagales</taxon>
        <taxon>Cyclobacteriaceae</taxon>
        <taxon>Cecembia</taxon>
    </lineage>
</organism>
<dbReference type="CDD" id="cd09726">
    <property type="entry name" value="RAMP_I_III"/>
    <property type="match status" value="1"/>
</dbReference>